<dbReference type="GO" id="GO:0043565">
    <property type="term" value="F:sequence-specific DNA binding"/>
    <property type="evidence" value="ECO:0007669"/>
    <property type="project" value="TreeGrafter"/>
</dbReference>
<dbReference type="InterPro" id="IPR005119">
    <property type="entry name" value="LysR_subst-bd"/>
</dbReference>
<accession>A0A6G8IJP4</accession>
<reference evidence="6 7" key="1">
    <citation type="submission" date="2020-03" db="EMBL/GenBank/DDBJ databases">
        <title>Hydrogenophaga sp. nov. isolated from cyanobacterial mat.</title>
        <authorList>
            <person name="Thorat V."/>
            <person name="Kirdat K."/>
            <person name="Tiwarekar B."/>
            <person name="Costa E.D."/>
            <person name="Yadav A."/>
        </authorList>
    </citation>
    <scope>NUCLEOTIDE SEQUENCE [LARGE SCALE GENOMIC DNA]</scope>
    <source>
        <strain evidence="6 7">BA0156</strain>
    </source>
</reference>
<sequence>MRPFIPSLQSLLAFESAARHLSFTRAAQELSVTQTAISHQIKALEDRLEIKLFTRKRNTLALTPAATEYLRSVSEAISMLAIASDNTRKKVVNTVLVIACLPAYAVHCLIPRLPDFQRRHPDITVHLSTSANFDEFDNNTHDVSIRYGSGRWSGMRADLLHGETFFPVCSPQLLESLGSEGSEAERLARFVRIRTYFYSLYQDDWPAWLDAAGHSHVRFAGESVFQLQLTSQAAAVEGMGLAIGRTPLIDRDLARGTLVAPFGTRVASSSSYFLASTAAKSKLRRVELFREWALANLSLPKADGASA</sequence>
<dbReference type="RefSeq" id="WP_166228458.1">
    <property type="nucleotide sequence ID" value="NZ_CP049989.1"/>
</dbReference>
<gene>
    <name evidence="6" type="ORF">G9Q37_15240</name>
</gene>
<dbReference type="PRINTS" id="PR00039">
    <property type="entry name" value="HTHLYSR"/>
</dbReference>
<dbReference type="CDD" id="cd08432">
    <property type="entry name" value="PBP2_GcdR_TrpI_HvrB_AmpR_like"/>
    <property type="match status" value="1"/>
</dbReference>
<evidence type="ECO:0000256" key="2">
    <source>
        <dbReference type="ARBA" id="ARBA00023015"/>
    </source>
</evidence>
<dbReference type="Gene3D" id="3.40.190.10">
    <property type="entry name" value="Periplasmic binding protein-like II"/>
    <property type="match status" value="2"/>
</dbReference>
<dbReference type="InterPro" id="IPR000847">
    <property type="entry name" value="LysR_HTH_N"/>
</dbReference>
<evidence type="ECO:0000259" key="5">
    <source>
        <dbReference type="PROSITE" id="PS50931"/>
    </source>
</evidence>
<dbReference type="Gene3D" id="1.10.10.10">
    <property type="entry name" value="Winged helix-like DNA-binding domain superfamily/Winged helix DNA-binding domain"/>
    <property type="match status" value="1"/>
</dbReference>
<name>A0A6G8IJP4_9BURK</name>
<dbReference type="SUPFAM" id="SSF53850">
    <property type="entry name" value="Periplasmic binding protein-like II"/>
    <property type="match status" value="1"/>
</dbReference>
<evidence type="ECO:0000256" key="4">
    <source>
        <dbReference type="ARBA" id="ARBA00023163"/>
    </source>
</evidence>
<dbReference type="InterPro" id="IPR036388">
    <property type="entry name" value="WH-like_DNA-bd_sf"/>
</dbReference>
<dbReference type="InterPro" id="IPR036390">
    <property type="entry name" value="WH_DNA-bd_sf"/>
</dbReference>
<evidence type="ECO:0000256" key="3">
    <source>
        <dbReference type="ARBA" id="ARBA00023125"/>
    </source>
</evidence>
<dbReference type="SUPFAM" id="SSF46785">
    <property type="entry name" value="Winged helix' DNA-binding domain"/>
    <property type="match status" value="1"/>
</dbReference>
<dbReference type="EMBL" id="CP049989">
    <property type="protein sequence ID" value="QIM53414.1"/>
    <property type="molecule type" value="Genomic_DNA"/>
</dbReference>
<dbReference type="KEGG" id="hcz:G9Q37_15240"/>
<keyword evidence="4" id="KW-0804">Transcription</keyword>
<dbReference type="GO" id="GO:0003700">
    <property type="term" value="F:DNA-binding transcription factor activity"/>
    <property type="evidence" value="ECO:0007669"/>
    <property type="project" value="InterPro"/>
</dbReference>
<dbReference type="AlphaFoldDB" id="A0A6G8IJP4"/>
<dbReference type="PANTHER" id="PTHR30537">
    <property type="entry name" value="HTH-TYPE TRANSCRIPTIONAL REGULATOR"/>
    <property type="match status" value="1"/>
</dbReference>
<dbReference type="Pfam" id="PF03466">
    <property type="entry name" value="LysR_substrate"/>
    <property type="match status" value="1"/>
</dbReference>
<dbReference type="PROSITE" id="PS50931">
    <property type="entry name" value="HTH_LYSR"/>
    <property type="match status" value="1"/>
</dbReference>
<dbReference type="Pfam" id="PF00126">
    <property type="entry name" value="HTH_1"/>
    <property type="match status" value="1"/>
</dbReference>
<organism evidence="6 7">
    <name type="scientific">Hydrogenophaga crocea</name>
    <dbReference type="NCBI Taxonomy" id="2716225"/>
    <lineage>
        <taxon>Bacteria</taxon>
        <taxon>Pseudomonadati</taxon>
        <taxon>Pseudomonadota</taxon>
        <taxon>Betaproteobacteria</taxon>
        <taxon>Burkholderiales</taxon>
        <taxon>Comamonadaceae</taxon>
        <taxon>Hydrogenophaga</taxon>
    </lineage>
</organism>
<protein>
    <submittedName>
        <fullName evidence="6">LysR family transcriptional regulator</fullName>
    </submittedName>
</protein>
<dbReference type="Proteomes" id="UP000503162">
    <property type="component" value="Chromosome"/>
</dbReference>
<evidence type="ECO:0000256" key="1">
    <source>
        <dbReference type="ARBA" id="ARBA00009437"/>
    </source>
</evidence>
<evidence type="ECO:0000313" key="7">
    <source>
        <dbReference type="Proteomes" id="UP000503162"/>
    </source>
</evidence>
<dbReference type="InterPro" id="IPR058163">
    <property type="entry name" value="LysR-type_TF_proteobact-type"/>
</dbReference>
<comment type="similarity">
    <text evidence="1">Belongs to the LysR transcriptional regulatory family.</text>
</comment>
<dbReference type="PANTHER" id="PTHR30537:SF74">
    <property type="entry name" value="HTH-TYPE TRANSCRIPTIONAL REGULATOR TRPI"/>
    <property type="match status" value="1"/>
</dbReference>
<keyword evidence="7" id="KW-1185">Reference proteome</keyword>
<keyword evidence="2" id="KW-0805">Transcription regulation</keyword>
<evidence type="ECO:0000313" key="6">
    <source>
        <dbReference type="EMBL" id="QIM53414.1"/>
    </source>
</evidence>
<keyword evidence="3" id="KW-0238">DNA-binding</keyword>
<feature type="domain" description="HTH lysR-type" evidence="5">
    <location>
        <begin position="6"/>
        <end position="63"/>
    </location>
</feature>
<dbReference type="GO" id="GO:0006351">
    <property type="term" value="P:DNA-templated transcription"/>
    <property type="evidence" value="ECO:0007669"/>
    <property type="project" value="TreeGrafter"/>
</dbReference>
<proteinExistence type="inferred from homology"/>